<reference evidence="2" key="1">
    <citation type="submission" date="2018-05" db="EMBL/GenBank/DDBJ databases">
        <authorList>
            <person name="Lanie J.A."/>
            <person name="Ng W.-L."/>
            <person name="Kazmierczak K.M."/>
            <person name="Andrzejewski T.M."/>
            <person name="Davidsen T.M."/>
            <person name="Wayne K.J."/>
            <person name="Tettelin H."/>
            <person name="Glass J.I."/>
            <person name="Rusch D."/>
            <person name="Podicherti R."/>
            <person name="Tsui H.-C.T."/>
            <person name="Winkler M.E."/>
        </authorList>
    </citation>
    <scope>NUCLEOTIDE SEQUENCE</scope>
</reference>
<dbReference type="InterPro" id="IPR029064">
    <property type="entry name" value="Ribosomal_eL30-like_sf"/>
</dbReference>
<accession>A0A381P5G0</accession>
<evidence type="ECO:0000259" key="1">
    <source>
        <dbReference type="Pfam" id="PF01248"/>
    </source>
</evidence>
<gene>
    <name evidence="2" type="ORF">METZ01_LOCUS14393</name>
</gene>
<dbReference type="InterPro" id="IPR004038">
    <property type="entry name" value="Ribosomal_eL8/eL30/eS12/Gad45"/>
</dbReference>
<dbReference type="EMBL" id="UINC01000810">
    <property type="protein sequence ID" value="SUZ61539.1"/>
    <property type="molecule type" value="Genomic_DNA"/>
</dbReference>
<evidence type="ECO:0000313" key="2">
    <source>
        <dbReference type="EMBL" id="SUZ61539.1"/>
    </source>
</evidence>
<proteinExistence type="predicted"/>
<name>A0A381P5G0_9ZZZZ</name>
<organism evidence="2">
    <name type="scientific">marine metagenome</name>
    <dbReference type="NCBI Taxonomy" id="408172"/>
    <lineage>
        <taxon>unclassified sequences</taxon>
        <taxon>metagenomes</taxon>
        <taxon>ecological metagenomes</taxon>
    </lineage>
</organism>
<dbReference type="Gene3D" id="3.30.1330.30">
    <property type="match status" value="1"/>
</dbReference>
<feature type="domain" description="Ribosomal protein eL8/eL30/eS12/Gadd45" evidence="1">
    <location>
        <begin position="6"/>
        <end position="87"/>
    </location>
</feature>
<sequence>MTEALQILGLARRAGAVAPGTAATRRSISQGEARVVLMAEDASSAQLDKIRRTMRNRVIPQVLLGNRATLGAAIGKAPITAVAVTDASLAGRLLESIDGEIMVDEGRD</sequence>
<dbReference type="SUPFAM" id="SSF55315">
    <property type="entry name" value="L30e-like"/>
    <property type="match status" value="1"/>
</dbReference>
<protein>
    <recommendedName>
        <fullName evidence="1">Ribosomal protein eL8/eL30/eS12/Gadd45 domain-containing protein</fullName>
    </recommendedName>
</protein>
<dbReference type="Pfam" id="PF01248">
    <property type="entry name" value="Ribosomal_L7Ae"/>
    <property type="match status" value="1"/>
</dbReference>
<dbReference type="AlphaFoldDB" id="A0A381P5G0"/>